<name>A0A5J4WRT1_9EUKA</name>
<evidence type="ECO:0000313" key="1">
    <source>
        <dbReference type="EMBL" id="KAA6396789.1"/>
    </source>
</evidence>
<accession>A0A5J4WRT1</accession>
<comment type="caution">
    <text evidence="1">The sequence shown here is derived from an EMBL/GenBank/DDBJ whole genome shotgun (WGS) entry which is preliminary data.</text>
</comment>
<reference evidence="1 2" key="1">
    <citation type="submission" date="2019-03" db="EMBL/GenBank/DDBJ databases">
        <title>Single cell metagenomics reveals metabolic interactions within the superorganism composed of flagellate Streblomastix strix and complex community of Bacteroidetes bacteria on its surface.</title>
        <authorList>
            <person name="Treitli S.C."/>
            <person name="Kolisko M."/>
            <person name="Husnik F."/>
            <person name="Keeling P."/>
            <person name="Hampl V."/>
        </authorList>
    </citation>
    <scope>NUCLEOTIDE SEQUENCE [LARGE SCALE GENOMIC DNA]</scope>
    <source>
        <strain evidence="1">ST1C</strain>
    </source>
</reference>
<gene>
    <name evidence="1" type="ORF">EZS28_007682</name>
</gene>
<dbReference type="AlphaFoldDB" id="A0A5J4WRT1"/>
<proteinExistence type="predicted"/>
<dbReference type="EMBL" id="SNRW01001338">
    <property type="protein sequence ID" value="KAA6396789.1"/>
    <property type="molecule type" value="Genomic_DNA"/>
</dbReference>
<organism evidence="1 2">
    <name type="scientific">Streblomastix strix</name>
    <dbReference type="NCBI Taxonomy" id="222440"/>
    <lineage>
        <taxon>Eukaryota</taxon>
        <taxon>Metamonada</taxon>
        <taxon>Preaxostyla</taxon>
        <taxon>Oxymonadida</taxon>
        <taxon>Streblomastigidae</taxon>
        <taxon>Streblomastix</taxon>
    </lineage>
</organism>
<dbReference type="Proteomes" id="UP000324800">
    <property type="component" value="Unassembled WGS sequence"/>
</dbReference>
<sequence length="77" mass="8534">MLDHKYFEMVQSFDFKFLNSTSASNFAELNQITASSNSYSNNLTKKSSVLISQQNKWIPLADLSVDAIANGINVAIT</sequence>
<protein>
    <submittedName>
        <fullName evidence="1">Uncharacterized protein</fullName>
    </submittedName>
</protein>
<evidence type="ECO:0000313" key="2">
    <source>
        <dbReference type="Proteomes" id="UP000324800"/>
    </source>
</evidence>